<dbReference type="EMBL" id="FOLE01000003">
    <property type="protein sequence ID" value="SFC17503.1"/>
    <property type="molecule type" value="Genomic_DNA"/>
</dbReference>
<accession>A0A1I1H7U1</accession>
<evidence type="ECO:0000313" key="1">
    <source>
        <dbReference type="EMBL" id="SFC17503.1"/>
    </source>
</evidence>
<dbReference type="Pfam" id="PF20105">
    <property type="entry name" value="DUF6495"/>
    <property type="match status" value="1"/>
</dbReference>
<proteinExistence type="predicted"/>
<dbReference type="AlphaFoldDB" id="A0A1I1H7U1"/>
<dbReference type="OrthoDB" id="956723at2"/>
<reference evidence="1 2" key="1">
    <citation type="submission" date="2016-10" db="EMBL/GenBank/DDBJ databases">
        <authorList>
            <person name="de Groot N.N."/>
        </authorList>
    </citation>
    <scope>NUCLEOTIDE SEQUENCE [LARGE SCALE GENOMIC DNA]</scope>
    <source>
        <strain evidence="1 2">DSM 6793</strain>
    </source>
</reference>
<keyword evidence="2" id="KW-1185">Reference proteome</keyword>
<protein>
    <submittedName>
        <fullName evidence="1">Uncharacterized protein</fullName>
    </submittedName>
</protein>
<gene>
    <name evidence="1" type="ORF">SAMN05421780_103163</name>
</gene>
<evidence type="ECO:0000313" key="2">
    <source>
        <dbReference type="Proteomes" id="UP000199514"/>
    </source>
</evidence>
<dbReference type="STRING" id="927664.SAMN05421780_103163"/>
<dbReference type="RefSeq" id="WP_091510013.1">
    <property type="nucleotide sequence ID" value="NZ_FOLE01000003.1"/>
</dbReference>
<organism evidence="1 2">
    <name type="scientific">Flexibacter flexilis DSM 6793</name>
    <dbReference type="NCBI Taxonomy" id="927664"/>
    <lineage>
        <taxon>Bacteria</taxon>
        <taxon>Pseudomonadati</taxon>
        <taxon>Bacteroidota</taxon>
        <taxon>Cytophagia</taxon>
        <taxon>Cytophagales</taxon>
        <taxon>Flexibacteraceae</taxon>
        <taxon>Flexibacter</taxon>
    </lineage>
</organism>
<sequence>MKYRILSNEELRHLEKEFVHFLAVSGIDPPLWINIKENDTPRMLVLIEQFSEMVLEGALQRVQHIELRRPKSVQVIQCLPDKMVLAGLSIAPDSVINLTETSDLQDLIAEKTTTKANYFMSEKPYTQSREEDIFLMLETGFLITDAKLFEAFQRINQIK</sequence>
<dbReference type="InterPro" id="IPR045470">
    <property type="entry name" value="DUF6495"/>
</dbReference>
<dbReference type="Proteomes" id="UP000199514">
    <property type="component" value="Unassembled WGS sequence"/>
</dbReference>
<name>A0A1I1H7U1_9BACT</name>